<dbReference type="EMBL" id="BART01005874">
    <property type="protein sequence ID" value="GAG54714.1"/>
    <property type="molecule type" value="Genomic_DNA"/>
</dbReference>
<organism evidence="1">
    <name type="scientific">marine sediment metagenome</name>
    <dbReference type="NCBI Taxonomy" id="412755"/>
    <lineage>
        <taxon>unclassified sequences</taxon>
        <taxon>metagenomes</taxon>
        <taxon>ecological metagenomes</taxon>
    </lineage>
</organism>
<name>X0YFF2_9ZZZZ</name>
<protein>
    <submittedName>
        <fullName evidence="1">Uncharacterized protein</fullName>
    </submittedName>
</protein>
<sequence>MKTTVSFLGNLMPDLPDRENPGVIKAVNCRPLAKSYEPFHDHVPDMAALPSACIGARSVQDYALDNFSYCGTISELYQRIDDGWTARGTGDYTGDTWEFRSFNDNVYACNGVDPLQVSTVGGPAFADVADAPPQAKHIGISRNHVIVGNLSGNPRTVQW</sequence>
<comment type="caution">
    <text evidence="1">The sequence shown here is derived from an EMBL/GenBank/DDBJ whole genome shotgun (WGS) entry which is preliminary data.</text>
</comment>
<feature type="non-terminal residue" evidence="1">
    <location>
        <position position="159"/>
    </location>
</feature>
<dbReference type="AlphaFoldDB" id="X0YFF2"/>
<reference evidence="1" key="1">
    <citation type="journal article" date="2014" name="Front. Microbiol.">
        <title>High frequency of phylogenetically diverse reductive dehalogenase-homologous genes in deep subseafloor sedimentary metagenomes.</title>
        <authorList>
            <person name="Kawai M."/>
            <person name="Futagami T."/>
            <person name="Toyoda A."/>
            <person name="Takaki Y."/>
            <person name="Nishi S."/>
            <person name="Hori S."/>
            <person name="Arai W."/>
            <person name="Tsubouchi T."/>
            <person name="Morono Y."/>
            <person name="Uchiyama I."/>
            <person name="Ito T."/>
            <person name="Fujiyama A."/>
            <person name="Inagaki F."/>
            <person name="Takami H."/>
        </authorList>
    </citation>
    <scope>NUCLEOTIDE SEQUENCE</scope>
    <source>
        <strain evidence="1">Expedition CK06-06</strain>
    </source>
</reference>
<proteinExistence type="predicted"/>
<accession>X0YFF2</accession>
<gene>
    <name evidence="1" type="ORF">S01H4_13320</name>
</gene>
<evidence type="ECO:0000313" key="1">
    <source>
        <dbReference type="EMBL" id="GAG54714.1"/>
    </source>
</evidence>